<evidence type="ECO:0000259" key="2">
    <source>
        <dbReference type="Pfam" id="PF03101"/>
    </source>
</evidence>
<dbReference type="AlphaFoldDB" id="A0AA38YSP5"/>
<feature type="domain" description="FAR1" evidence="2">
    <location>
        <begin position="116"/>
        <end position="202"/>
    </location>
</feature>
<name>A0AA38YSP5_VITRO</name>
<reference evidence="3 4" key="1">
    <citation type="journal article" date="2023" name="BMC Biotechnol.">
        <title>Vitis rotundifolia cv Carlos genome sequencing.</title>
        <authorList>
            <person name="Huff M."/>
            <person name="Hulse-Kemp A."/>
            <person name="Scheffler B."/>
            <person name="Youngblood R."/>
            <person name="Simpson S."/>
            <person name="Babiker E."/>
            <person name="Staton M."/>
        </authorList>
    </citation>
    <scope>NUCLEOTIDE SEQUENCE [LARGE SCALE GENOMIC DNA]</scope>
    <source>
        <tissue evidence="3">Leaf</tissue>
    </source>
</reference>
<evidence type="ECO:0000313" key="4">
    <source>
        <dbReference type="Proteomes" id="UP001168098"/>
    </source>
</evidence>
<feature type="compositionally biased region" description="Polar residues" evidence="1">
    <location>
        <begin position="200"/>
        <end position="219"/>
    </location>
</feature>
<feature type="region of interest" description="Disordered" evidence="1">
    <location>
        <begin position="1"/>
        <end position="50"/>
    </location>
</feature>
<organism evidence="3 4">
    <name type="scientific">Vitis rotundifolia</name>
    <name type="common">Muscadine grape</name>
    <dbReference type="NCBI Taxonomy" id="103349"/>
    <lineage>
        <taxon>Eukaryota</taxon>
        <taxon>Viridiplantae</taxon>
        <taxon>Streptophyta</taxon>
        <taxon>Embryophyta</taxon>
        <taxon>Tracheophyta</taxon>
        <taxon>Spermatophyta</taxon>
        <taxon>Magnoliopsida</taxon>
        <taxon>eudicotyledons</taxon>
        <taxon>Gunneridae</taxon>
        <taxon>Pentapetalae</taxon>
        <taxon>rosids</taxon>
        <taxon>Vitales</taxon>
        <taxon>Vitaceae</taxon>
        <taxon>Viteae</taxon>
        <taxon>Vitis</taxon>
    </lineage>
</organism>
<dbReference type="PANTHER" id="PTHR46328">
    <property type="entry name" value="FAR-RED IMPAIRED RESPONSIVE (FAR1) FAMILY PROTEIN-RELATED"/>
    <property type="match status" value="1"/>
</dbReference>
<accession>A0AA38YSP5</accession>
<proteinExistence type="predicted"/>
<dbReference type="PANTHER" id="PTHR46328:SF30">
    <property type="entry name" value="OS04G0641500 PROTEIN"/>
    <property type="match status" value="1"/>
</dbReference>
<dbReference type="EMBL" id="JARBHA010000018">
    <property type="protein sequence ID" value="KAJ9675838.1"/>
    <property type="molecule type" value="Genomic_DNA"/>
</dbReference>
<dbReference type="InterPro" id="IPR004330">
    <property type="entry name" value="FAR1_DNA_bnd_dom"/>
</dbReference>
<feature type="region of interest" description="Disordered" evidence="1">
    <location>
        <begin position="200"/>
        <end position="236"/>
    </location>
</feature>
<protein>
    <recommendedName>
        <fullName evidence="2">FAR1 domain-containing protein</fullName>
    </recommendedName>
</protein>
<dbReference type="Proteomes" id="UP001168098">
    <property type="component" value="Unassembled WGS sequence"/>
</dbReference>
<comment type="caution">
    <text evidence="3">The sequence shown here is derived from an EMBL/GenBank/DDBJ whole genome shotgun (WGS) entry which is preliminary data.</text>
</comment>
<feature type="compositionally biased region" description="Polar residues" evidence="1">
    <location>
        <begin position="35"/>
        <end position="50"/>
    </location>
</feature>
<evidence type="ECO:0000313" key="3">
    <source>
        <dbReference type="EMBL" id="KAJ9675838.1"/>
    </source>
</evidence>
<dbReference type="Pfam" id="PF03101">
    <property type="entry name" value="FAR1"/>
    <property type="match status" value="1"/>
</dbReference>
<sequence>MAGAPEHRSRFDQDFTPRSAGRHGSTGSRPDVSGAQHSPFQESATSVNCKSDNTSTDWLINDPDDHQMNFLCGFLDFNEDGCEIETSVNANEEKPEDNDQKPQRGMIFSSVIEAEEFYKNYAKKTGFTVRKGKIHKQPDGTLKWRRFLCSCEGFRAKKQSNQGTKYQRLDTRTGCEAQMQVTLENEQWVITNLQLAHNHSLKNSNGSSDKSIQDTQTGPSEKLEGASEADTACPEHQLKQLKPQAVDSRRAKGEVRYSQPLMTCTTRFSFLGQLYFRS</sequence>
<evidence type="ECO:0000256" key="1">
    <source>
        <dbReference type="SAM" id="MobiDB-lite"/>
    </source>
</evidence>
<gene>
    <name evidence="3" type="ORF">PVL29_024672</name>
</gene>
<feature type="compositionally biased region" description="Basic and acidic residues" evidence="1">
    <location>
        <begin position="1"/>
        <end position="15"/>
    </location>
</feature>
<keyword evidence="4" id="KW-1185">Reference proteome</keyword>